<feature type="region of interest" description="Disordered" evidence="5">
    <location>
        <begin position="365"/>
        <end position="412"/>
    </location>
</feature>
<dbReference type="GO" id="GO:0005840">
    <property type="term" value="C:ribosome"/>
    <property type="evidence" value="ECO:0007669"/>
    <property type="project" value="TreeGrafter"/>
</dbReference>
<feature type="compositionally biased region" description="Low complexity" evidence="5">
    <location>
        <begin position="383"/>
        <end position="392"/>
    </location>
</feature>
<dbReference type="GO" id="GO:0005829">
    <property type="term" value="C:cytosol"/>
    <property type="evidence" value="ECO:0007669"/>
    <property type="project" value="TreeGrafter"/>
</dbReference>
<keyword evidence="4" id="KW-0067">ATP-binding</keyword>
<dbReference type="PANTHER" id="PTHR47963:SF7">
    <property type="entry name" value="ATP-DEPENDENT RNA HELICASE YFML-RELATED"/>
    <property type="match status" value="1"/>
</dbReference>
<evidence type="ECO:0000256" key="2">
    <source>
        <dbReference type="ARBA" id="ARBA00022801"/>
    </source>
</evidence>
<feature type="domain" description="Helicase C-terminal" evidence="7">
    <location>
        <begin position="231"/>
        <end position="375"/>
    </location>
</feature>
<name>A0A1H3XTM3_SELRU</name>
<dbReference type="OrthoDB" id="9805696at2"/>
<dbReference type="Gene3D" id="3.40.50.300">
    <property type="entry name" value="P-loop containing nucleotide triphosphate hydrolases"/>
    <property type="match status" value="2"/>
</dbReference>
<dbReference type="InterPro" id="IPR027417">
    <property type="entry name" value="P-loop_NTPase"/>
</dbReference>
<organism evidence="8 9">
    <name type="scientific">Selenomonas ruminantium</name>
    <dbReference type="NCBI Taxonomy" id="971"/>
    <lineage>
        <taxon>Bacteria</taxon>
        <taxon>Bacillati</taxon>
        <taxon>Bacillota</taxon>
        <taxon>Negativicutes</taxon>
        <taxon>Selenomonadales</taxon>
        <taxon>Selenomonadaceae</taxon>
        <taxon>Selenomonas</taxon>
    </lineage>
</organism>
<dbReference type="GO" id="GO:0016787">
    <property type="term" value="F:hydrolase activity"/>
    <property type="evidence" value="ECO:0007669"/>
    <property type="project" value="UniProtKB-KW"/>
</dbReference>
<dbReference type="CDD" id="cd18787">
    <property type="entry name" value="SF2_C_DEAD"/>
    <property type="match status" value="1"/>
</dbReference>
<dbReference type="RefSeq" id="WP_074671982.1">
    <property type="nucleotide sequence ID" value="NZ_FNQG01000006.1"/>
</dbReference>
<keyword evidence="1" id="KW-0547">Nucleotide-binding</keyword>
<dbReference type="InterPro" id="IPR001650">
    <property type="entry name" value="Helicase_C-like"/>
</dbReference>
<feature type="compositionally biased region" description="Basic residues" evidence="5">
    <location>
        <begin position="393"/>
        <end position="412"/>
    </location>
</feature>
<gene>
    <name evidence="8" type="ORF">SAMN05660648_01594</name>
</gene>
<proteinExistence type="predicted"/>
<dbReference type="InterPro" id="IPR050547">
    <property type="entry name" value="DEAD_box_RNA_helicases"/>
</dbReference>
<dbReference type="GO" id="GO:0003724">
    <property type="term" value="F:RNA helicase activity"/>
    <property type="evidence" value="ECO:0007669"/>
    <property type="project" value="TreeGrafter"/>
</dbReference>
<dbReference type="EMBL" id="FNQG01000006">
    <property type="protein sequence ID" value="SEA01902.1"/>
    <property type="molecule type" value="Genomic_DNA"/>
</dbReference>
<dbReference type="InterPro" id="IPR044742">
    <property type="entry name" value="DEAD/DEAH_RhlB"/>
</dbReference>
<evidence type="ECO:0000256" key="5">
    <source>
        <dbReference type="SAM" id="MobiDB-lite"/>
    </source>
</evidence>
<dbReference type="GO" id="GO:0033592">
    <property type="term" value="F:RNA strand annealing activity"/>
    <property type="evidence" value="ECO:0007669"/>
    <property type="project" value="TreeGrafter"/>
</dbReference>
<evidence type="ECO:0000256" key="3">
    <source>
        <dbReference type="ARBA" id="ARBA00022806"/>
    </source>
</evidence>
<evidence type="ECO:0000256" key="1">
    <source>
        <dbReference type="ARBA" id="ARBA00022741"/>
    </source>
</evidence>
<dbReference type="CDD" id="cd00268">
    <property type="entry name" value="DEADc"/>
    <property type="match status" value="1"/>
</dbReference>
<evidence type="ECO:0000259" key="6">
    <source>
        <dbReference type="PROSITE" id="PS51192"/>
    </source>
</evidence>
<protein>
    <submittedName>
        <fullName evidence="8">Superfamily II DNA and RNA helicase</fullName>
    </submittedName>
</protein>
<dbReference type="GO" id="GO:0009409">
    <property type="term" value="P:response to cold"/>
    <property type="evidence" value="ECO:0007669"/>
    <property type="project" value="TreeGrafter"/>
</dbReference>
<evidence type="ECO:0000313" key="9">
    <source>
        <dbReference type="Proteomes" id="UP000183469"/>
    </source>
</evidence>
<dbReference type="PANTHER" id="PTHR47963">
    <property type="entry name" value="DEAD-BOX ATP-DEPENDENT RNA HELICASE 47, MITOCHONDRIAL"/>
    <property type="match status" value="1"/>
</dbReference>
<dbReference type="AlphaFoldDB" id="A0A1H3XTM3"/>
<dbReference type="PROSITE" id="PS51194">
    <property type="entry name" value="HELICASE_CTER"/>
    <property type="match status" value="1"/>
</dbReference>
<evidence type="ECO:0000259" key="7">
    <source>
        <dbReference type="PROSITE" id="PS51194"/>
    </source>
</evidence>
<dbReference type="GO" id="GO:0005524">
    <property type="term" value="F:ATP binding"/>
    <property type="evidence" value="ECO:0007669"/>
    <property type="project" value="UniProtKB-KW"/>
</dbReference>
<keyword evidence="3 8" id="KW-0347">Helicase</keyword>
<dbReference type="SMART" id="SM00487">
    <property type="entry name" value="DEXDc"/>
    <property type="match status" value="1"/>
</dbReference>
<sequence>MSNFIDLGISEALAAVLTKQNIESPMQVQEAVIPKVLGGGNLVAQAPTGTGKTLAYLLPVLQKIDADSRDVQAVILAPTYELAMQITNVARDLAQGAGLGLKVQGLIGGANIARQMDKLKDKPQLIVGSAGRIIELAQKNKLKLHKVKMLVLDEFDRLFDDQNMENTADVVRLLPEDRQVVMVSATAPKKALERADFLQHPEVIKVEADPAVQALREDLYRMTPFRNKVETVRHLARRLAVKRGLVFINKVFDAERILAQLRYEGFMVGTLLGHNNKQARQKAIADFKAGRIKLLLSTDLAARGLDIPDVDYVFNLDLPESSEVYQHRAGRTARAGAKGTVITLADNKEAYKLEQLEKKLGIAFKPLKGGDKPAPAKKKAAVKKNNNTLPKKTSSKNKKHTNRQGKRKATAK</sequence>
<reference evidence="8 9" key="1">
    <citation type="submission" date="2016-10" db="EMBL/GenBank/DDBJ databases">
        <authorList>
            <person name="de Groot N.N."/>
        </authorList>
    </citation>
    <scope>NUCLEOTIDE SEQUENCE [LARGE SCALE GENOMIC DNA]</scope>
    <source>
        <strain evidence="8 9">DSM 2872</strain>
    </source>
</reference>
<evidence type="ECO:0000313" key="8">
    <source>
        <dbReference type="EMBL" id="SEA01902.1"/>
    </source>
</evidence>
<dbReference type="Pfam" id="PF00271">
    <property type="entry name" value="Helicase_C"/>
    <property type="match status" value="1"/>
</dbReference>
<dbReference type="PROSITE" id="PS51192">
    <property type="entry name" value="HELICASE_ATP_BIND_1"/>
    <property type="match status" value="1"/>
</dbReference>
<dbReference type="SUPFAM" id="SSF52540">
    <property type="entry name" value="P-loop containing nucleoside triphosphate hydrolases"/>
    <property type="match status" value="1"/>
</dbReference>
<dbReference type="InterPro" id="IPR014001">
    <property type="entry name" value="Helicase_ATP-bd"/>
</dbReference>
<evidence type="ECO:0000256" key="4">
    <source>
        <dbReference type="ARBA" id="ARBA00022840"/>
    </source>
</evidence>
<accession>A0A1H3XTM3</accession>
<keyword evidence="2" id="KW-0378">Hydrolase</keyword>
<dbReference type="Proteomes" id="UP000183469">
    <property type="component" value="Unassembled WGS sequence"/>
</dbReference>
<feature type="domain" description="Helicase ATP-binding" evidence="6">
    <location>
        <begin position="33"/>
        <end position="205"/>
    </location>
</feature>
<dbReference type="SMART" id="SM00490">
    <property type="entry name" value="HELICc"/>
    <property type="match status" value="1"/>
</dbReference>
<dbReference type="InterPro" id="IPR011545">
    <property type="entry name" value="DEAD/DEAH_box_helicase_dom"/>
</dbReference>
<dbReference type="Pfam" id="PF00270">
    <property type="entry name" value="DEAD"/>
    <property type="match status" value="1"/>
</dbReference>